<keyword evidence="1" id="KW-1133">Transmembrane helix</keyword>
<organism evidence="2 4">
    <name type="scientific">Trichobilharzia regenti</name>
    <name type="common">Nasal bird schistosome</name>
    <dbReference type="NCBI Taxonomy" id="157069"/>
    <lineage>
        <taxon>Eukaryota</taxon>
        <taxon>Metazoa</taxon>
        <taxon>Spiralia</taxon>
        <taxon>Lophotrochozoa</taxon>
        <taxon>Platyhelminthes</taxon>
        <taxon>Trematoda</taxon>
        <taxon>Digenea</taxon>
        <taxon>Strigeidida</taxon>
        <taxon>Schistosomatoidea</taxon>
        <taxon>Schistosomatidae</taxon>
        <taxon>Trichobilharzia</taxon>
    </lineage>
</organism>
<dbReference type="WBParaSite" id="TREG1_122310.4">
    <property type="protein sequence ID" value="TREG1_122310.4"/>
    <property type="gene ID" value="TREG1_122310"/>
</dbReference>
<dbReference type="WBParaSite" id="TREG1_122310.2">
    <property type="protein sequence ID" value="TREG1_122310.2"/>
    <property type="gene ID" value="TREG1_122310"/>
</dbReference>
<feature type="transmembrane region" description="Helical" evidence="1">
    <location>
        <begin position="62"/>
        <end position="80"/>
    </location>
</feature>
<feature type="transmembrane region" description="Helical" evidence="1">
    <location>
        <begin position="126"/>
        <end position="147"/>
    </location>
</feature>
<dbReference type="WBParaSite" id="TREG1_122310.1">
    <property type="protein sequence ID" value="TREG1_122310.1"/>
    <property type="gene ID" value="TREG1_122310"/>
</dbReference>
<reference evidence="2" key="1">
    <citation type="submission" date="2022-06" db="EMBL/GenBank/DDBJ databases">
        <authorList>
            <person name="Berger JAMES D."/>
            <person name="Berger JAMES D."/>
        </authorList>
    </citation>
    <scope>NUCLEOTIDE SEQUENCE [LARGE SCALE GENOMIC DNA]</scope>
</reference>
<evidence type="ECO:0000313" key="3">
    <source>
        <dbReference type="WBParaSite" id="TREG1_122310.1"/>
    </source>
</evidence>
<feature type="transmembrane region" description="Helical" evidence="1">
    <location>
        <begin position="6"/>
        <end position="23"/>
    </location>
</feature>
<keyword evidence="2" id="KW-1185">Reference proteome</keyword>
<dbReference type="WBParaSite" id="TREG1_122310.3">
    <property type="protein sequence ID" value="TREG1_122310.3"/>
    <property type="gene ID" value="TREG1_122310"/>
</dbReference>
<name>A0AA85IV93_TRIRE</name>
<protein>
    <submittedName>
        <fullName evidence="3 4">Uncharacterized protein</fullName>
    </submittedName>
</protein>
<keyword evidence="1" id="KW-0472">Membrane</keyword>
<evidence type="ECO:0000313" key="4">
    <source>
        <dbReference type="WBParaSite" id="TREG1_122310.2"/>
    </source>
</evidence>
<feature type="transmembrane region" description="Helical" evidence="1">
    <location>
        <begin position="30"/>
        <end position="50"/>
    </location>
</feature>
<sequence length="154" mass="17205">MEMNILLAVLEDIWLSIICGFATTHFHMKWCLISVALATVFATSLFLLAVFTKAVREVNYKFLFICTAISSVVLVILEVFEVAKLHTQVITILLACVQLLISAIFIYAIVKMIWEAGAGIKSDEIVYFSCLMVTLTASSFFFFLAMFPSKPTAK</sequence>
<evidence type="ECO:0000313" key="2">
    <source>
        <dbReference type="Proteomes" id="UP000050795"/>
    </source>
</evidence>
<keyword evidence="1" id="KW-0812">Transmembrane</keyword>
<feature type="transmembrane region" description="Helical" evidence="1">
    <location>
        <begin position="92"/>
        <end position="114"/>
    </location>
</feature>
<reference evidence="3 4" key="2">
    <citation type="submission" date="2023-11" db="UniProtKB">
        <authorList>
            <consortium name="WormBaseParasite"/>
        </authorList>
    </citation>
    <scope>IDENTIFICATION</scope>
</reference>
<accession>A0AA85IV93</accession>
<dbReference type="AlphaFoldDB" id="A0AA85IV93"/>
<proteinExistence type="predicted"/>
<dbReference type="Proteomes" id="UP000050795">
    <property type="component" value="Unassembled WGS sequence"/>
</dbReference>
<evidence type="ECO:0000256" key="1">
    <source>
        <dbReference type="SAM" id="Phobius"/>
    </source>
</evidence>